<accession>A0AC61MV81</accession>
<name>A0AC61MV81_9FIRM</name>
<sequence>MMANDQELMMSIRAAIDDCTRGVDEATSLRYKVLRKAKGEEPMVKKISMTLVIALVILALAAVAVAATVLWKDAGEKVAELEGEYGYYDTWDTATKIELVRDLYEMEALKGNADAERLLKGEGMTDAEKDALCDRIMLDYIGEDRVDLICLETILSTLRDVEGGTPAWSVEDKYWYNQMLDKYGMLSSESQRFILPEEGEINQEEAVRIARTLLESVSDKDLDDGIMSPYFEENPAFGYRRIWTIWYDLRTDGEFRGNPLYVYLKPDGTVLSYHIPELYSLDLMGVLPDDEAIPEEQALEIGRKAIAEKLGVPEDEVSSLKAYYTEIEAGHSKAVDGVMGQHVWLVDYAEQNMFAAIKPDGTLMTVRNR</sequence>
<reference evidence="1" key="1">
    <citation type="submission" date="2021-01" db="EMBL/GenBank/DDBJ databases">
        <title>Complete genome sequence of Clostridiales bacterium R-7.</title>
        <authorList>
            <person name="Mahoney-Kurpe S.C."/>
            <person name="Palevich N."/>
            <person name="Koike S."/>
            <person name="Moon C.D."/>
            <person name="Attwood G.T."/>
        </authorList>
    </citation>
    <scope>NUCLEOTIDE SEQUENCE</scope>
    <source>
        <strain evidence="1">R-7</strain>
    </source>
</reference>
<dbReference type="Proteomes" id="UP000682782">
    <property type="component" value="Chromosome"/>
</dbReference>
<keyword evidence="2" id="KW-1185">Reference proteome</keyword>
<gene>
    <name evidence="1" type="ORF">JYE49_09850</name>
</gene>
<proteinExistence type="predicted"/>
<evidence type="ECO:0000313" key="1">
    <source>
        <dbReference type="EMBL" id="QUC66171.1"/>
    </source>
</evidence>
<dbReference type="EMBL" id="CP068393">
    <property type="protein sequence ID" value="QUC66171.1"/>
    <property type="molecule type" value="Genomic_DNA"/>
</dbReference>
<protein>
    <submittedName>
        <fullName evidence="1">Uncharacterized protein</fullName>
    </submittedName>
</protein>
<organism evidence="1 2">
    <name type="scientific">Aristaeella hokkaidonensis</name>
    <dbReference type="NCBI Taxonomy" id="3046382"/>
    <lineage>
        <taxon>Bacteria</taxon>
        <taxon>Bacillati</taxon>
        <taxon>Bacillota</taxon>
        <taxon>Clostridia</taxon>
        <taxon>Eubacteriales</taxon>
        <taxon>Aristaeellaceae</taxon>
        <taxon>Aristaeella</taxon>
    </lineage>
</organism>
<evidence type="ECO:0000313" key="2">
    <source>
        <dbReference type="Proteomes" id="UP000682782"/>
    </source>
</evidence>